<evidence type="ECO:0000313" key="3">
    <source>
        <dbReference type="Proteomes" id="UP001066276"/>
    </source>
</evidence>
<reference evidence="2" key="1">
    <citation type="journal article" date="2022" name="bioRxiv">
        <title>Sequencing and chromosome-scale assembly of the giantPleurodeles waltlgenome.</title>
        <authorList>
            <person name="Brown T."/>
            <person name="Elewa A."/>
            <person name="Iarovenko S."/>
            <person name="Subramanian E."/>
            <person name="Araus A.J."/>
            <person name="Petzold A."/>
            <person name="Susuki M."/>
            <person name="Suzuki K.-i.T."/>
            <person name="Hayashi T."/>
            <person name="Toyoda A."/>
            <person name="Oliveira C."/>
            <person name="Osipova E."/>
            <person name="Leigh N.D."/>
            <person name="Simon A."/>
            <person name="Yun M.H."/>
        </authorList>
    </citation>
    <scope>NUCLEOTIDE SEQUENCE</scope>
    <source>
        <strain evidence="2">20211129_DDA</strain>
        <tissue evidence="2">Liver</tissue>
    </source>
</reference>
<keyword evidence="3" id="KW-1185">Reference proteome</keyword>
<evidence type="ECO:0000256" key="1">
    <source>
        <dbReference type="SAM" id="MobiDB-lite"/>
    </source>
</evidence>
<evidence type="ECO:0000313" key="2">
    <source>
        <dbReference type="EMBL" id="KAJ1213409.1"/>
    </source>
</evidence>
<comment type="caution">
    <text evidence="2">The sequence shown here is derived from an EMBL/GenBank/DDBJ whole genome shotgun (WGS) entry which is preliminary data.</text>
</comment>
<sequence>MILIGALLGYPSTILQLVSRCARRGLFFRPLVQIISSSFQYHKRNLMASSTNKVAEALLLLRKADRTDLLTEAAVEMTETTSVRWASERVAVVVACSPPWRTRAEGAQVRKGHPSTKQAASQDLDTHHEEGSGAGPQRPASEPRREKSEKTMGRSVVSTA</sequence>
<name>A0AAV7WH75_PLEWA</name>
<proteinExistence type="predicted"/>
<feature type="compositionally biased region" description="Basic and acidic residues" evidence="1">
    <location>
        <begin position="141"/>
        <end position="152"/>
    </location>
</feature>
<dbReference type="AlphaFoldDB" id="A0AAV7WH75"/>
<dbReference type="Proteomes" id="UP001066276">
    <property type="component" value="Chromosome 1_1"/>
</dbReference>
<accession>A0AAV7WH75</accession>
<gene>
    <name evidence="2" type="ORF">NDU88_001046</name>
</gene>
<organism evidence="2 3">
    <name type="scientific">Pleurodeles waltl</name>
    <name type="common">Iberian ribbed newt</name>
    <dbReference type="NCBI Taxonomy" id="8319"/>
    <lineage>
        <taxon>Eukaryota</taxon>
        <taxon>Metazoa</taxon>
        <taxon>Chordata</taxon>
        <taxon>Craniata</taxon>
        <taxon>Vertebrata</taxon>
        <taxon>Euteleostomi</taxon>
        <taxon>Amphibia</taxon>
        <taxon>Batrachia</taxon>
        <taxon>Caudata</taxon>
        <taxon>Salamandroidea</taxon>
        <taxon>Salamandridae</taxon>
        <taxon>Pleurodelinae</taxon>
        <taxon>Pleurodeles</taxon>
    </lineage>
</organism>
<feature type="region of interest" description="Disordered" evidence="1">
    <location>
        <begin position="103"/>
        <end position="160"/>
    </location>
</feature>
<dbReference type="EMBL" id="JANPWB010000001">
    <property type="protein sequence ID" value="KAJ1213409.1"/>
    <property type="molecule type" value="Genomic_DNA"/>
</dbReference>
<protein>
    <submittedName>
        <fullName evidence="2">Uncharacterized protein</fullName>
    </submittedName>
</protein>